<name>A0A0F9RI50_9ZZZZ</name>
<accession>A0A0F9RI50</accession>
<protein>
    <submittedName>
        <fullName evidence="1">Uncharacterized protein</fullName>
    </submittedName>
</protein>
<comment type="caution">
    <text evidence="1">The sequence shown here is derived from an EMBL/GenBank/DDBJ whole genome shotgun (WGS) entry which is preliminary data.</text>
</comment>
<dbReference type="EMBL" id="LAZR01002862">
    <property type="protein sequence ID" value="KKN24701.1"/>
    <property type="molecule type" value="Genomic_DNA"/>
</dbReference>
<dbReference type="AlphaFoldDB" id="A0A0F9RI50"/>
<proteinExistence type="predicted"/>
<sequence length="85" mass="9358">MKPLSEKLKELSGNVAAHGCDVCGECHVEETFTRELQAWLREVESFIAGEICEAGSGYGYEDGYNDAMNGIRQKLLGTTRTEGEK</sequence>
<gene>
    <name evidence="1" type="ORF">LCGC14_0892040</name>
</gene>
<evidence type="ECO:0000313" key="1">
    <source>
        <dbReference type="EMBL" id="KKN24701.1"/>
    </source>
</evidence>
<organism evidence="1">
    <name type="scientific">marine sediment metagenome</name>
    <dbReference type="NCBI Taxonomy" id="412755"/>
    <lineage>
        <taxon>unclassified sequences</taxon>
        <taxon>metagenomes</taxon>
        <taxon>ecological metagenomes</taxon>
    </lineage>
</organism>
<reference evidence="1" key="1">
    <citation type="journal article" date="2015" name="Nature">
        <title>Complex archaea that bridge the gap between prokaryotes and eukaryotes.</title>
        <authorList>
            <person name="Spang A."/>
            <person name="Saw J.H."/>
            <person name="Jorgensen S.L."/>
            <person name="Zaremba-Niedzwiedzka K."/>
            <person name="Martijn J."/>
            <person name="Lind A.E."/>
            <person name="van Eijk R."/>
            <person name="Schleper C."/>
            <person name="Guy L."/>
            <person name="Ettema T.J."/>
        </authorList>
    </citation>
    <scope>NUCLEOTIDE SEQUENCE</scope>
</reference>